<evidence type="ECO:0000256" key="8">
    <source>
        <dbReference type="ARBA" id="ARBA00023288"/>
    </source>
</evidence>
<evidence type="ECO:0000256" key="7">
    <source>
        <dbReference type="ARBA" id="ARBA00023180"/>
    </source>
</evidence>
<dbReference type="InterPro" id="IPR016054">
    <property type="entry name" value="LY6_UPA_recep-like"/>
</dbReference>
<proteinExistence type="predicted"/>
<evidence type="ECO:0000259" key="11">
    <source>
        <dbReference type="Pfam" id="PF00021"/>
    </source>
</evidence>
<keyword evidence="7" id="KW-0325">Glycoprotein</keyword>
<evidence type="ECO:0000313" key="12">
    <source>
        <dbReference type="EnsemblMetazoa" id="AEPI001572-PA"/>
    </source>
</evidence>
<dbReference type="InterPro" id="IPR045860">
    <property type="entry name" value="Snake_toxin-like_sf"/>
</dbReference>
<feature type="signal peptide" evidence="10">
    <location>
        <begin position="1"/>
        <end position="27"/>
    </location>
</feature>
<keyword evidence="4 10" id="KW-0732">Signal</keyword>
<dbReference type="SUPFAM" id="SSF57302">
    <property type="entry name" value="Snake toxin-like"/>
    <property type="match status" value="1"/>
</dbReference>
<accession>A0A182P3T6</accession>
<dbReference type="GO" id="GO:0098552">
    <property type="term" value="C:side of membrane"/>
    <property type="evidence" value="ECO:0007669"/>
    <property type="project" value="UniProtKB-KW"/>
</dbReference>
<reference evidence="13" key="1">
    <citation type="submission" date="2013-03" db="EMBL/GenBank/DDBJ databases">
        <title>The Genome Sequence of Anopheles epiroticus epiroticus2.</title>
        <authorList>
            <consortium name="The Broad Institute Genomics Platform"/>
            <person name="Neafsey D.E."/>
            <person name="Howell P."/>
            <person name="Walker B."/>
            <person name="Young S.K."/>
            <person name="Zeng Q."/>
            <person name="Gargeya S."/>
            <person name="Fitzgerald M."/>
            <person name="Haas B."/>
            <person name="Abouelleil A."/>
            <person name="Allen A.W."/>
            <person name="Alvarado L."/>
            <person name="Arachchi H.M."/>
            <person name="Berlin A.M."/>
            <person name="Chapman S.B."/>
            <person name="Gainer-Dewar J."/>
            <person name="Goldberg J."/>
            <person name="Griggs A."/>
            <person name="Gujja S."/>
            <person name="Hansen M."/>
            <person name="Howarth C."/>
            <person name="Imamovic A."/>
            <person name="Ireland A."/>
            <person name="Larimer J."/>
            <person name="McCowan C."/>
            <person name="Murphy C."/>
            <person name="Pearson M."/>
            <person name="Poon T.W."/>
            <person name="Priest M."/>
            <person name="Roberts A."/>
            <person name="Saif S."/>
            <person name="Shea T."/>
            <person name="Sisk P."/>
            <person name="Sykes S."/>
            <person name="Wortman J."/>
            <person name="Nusbaum C."/>
            <person name="Birren B."/>
        </authorList>
    </citation>
    <scope>NUCLEOTIDE SEQUENCE [LARGE SCALE GENOMIC DNA]</scope>
    <source>
        <strain evidence="13">Epiroticus2</strain>
    </source>
</reference>
<keyword evidence="5 9" id="KW-1133">Transmembrane helix</keyword>
<feature type="transmembrane region" description="Helical" evidence="9">
    <location>
        <begin position="137"/>
        <end position="155"/>
    </location>
</feature>
<dbReference type="Proteomes" id="UP000075885">
    <property type="component" value="Unassembled WGS sequence"/>
</dbReference>
<dbReference type="VEuPathDB" id="VectorBase:AEPI001572"/>
<organism evidence="12 13">
    <name type="scientific">Anopheles epiroticus</name>
    <dbReference type="NCBI Taxonomy" id="199890"/>
    <lineage>
        <taxon>Eukaryota</taxon>
        <taxon>Metazoa</taxon>
        <taxon>Ecdysozoa</taxon>
        <taxon>Arthropoda</taxon>
        <taxon>Hexapoda</taxon>
        <taxon>Insecta</taxon>
        <taxon>Pterygota</taxon>
        <taxon>Neoptera</taxon>
        <taxon>Endopterygota</taxon>
        <taxon>Diptera</taxon>
        <taxon>Nematocera</taxon>
        <taxon>Culicoidea</taxon>
        <taxon>Culicidae</taxon>
        <taxon>Anophelinae</taxon>
        <taxon>Anopheles</taxon>
    </lineage>
</organism>
<reference evidence="12" key="2">
    <citation type="submission" date="2020-05" db="UniProtKB">
        <authorList>
            <consortium name="EnsemblMetazoa"/>
        </authorList>
    </citation>
    <scope>IDENTIFICATION</scope>
    <source>
        <strain evidence="12">Epiroticus2</strain>
    </source>
</reference>
<dbReference type="PANTHER" id="PTHR33562">
    <property type="entry name" value="ATILLA, ISOFORM B-RELATED-RELATED"/>
    <property type="match status" value="1"/>
</dbReference>
<dbReference type="EnsemblMetazoa" id="AEPI001572-RA">
    <property type="protein sequence ID" value="AEPI001572-PA"/>
    <property type="gene ID" value="AEPI001572"/>
</dbReference>
<comment type="subcellular location">
    <subcellularLocation>
        <location evidence="1">Membrane</location>
        <topology evidence="1">Lipid-anchor</topology>
        <topology evidence="1">GPI-anchor</topology>
    </subcellularLocation>
</comment>
<sequence length="156" mass="16740">MMKQVKISDVLVACLFFGALSTQSVSALRCYQCTSPNSWSDCQGGAQIIECSSNSQMSVMGHSLFLPAQARQVEPACLSVYAKGTVGGTTGYAYIRDCLYNDASLCSMIQDTLPPEIRVVDCDLCTTDLCNGANRSITAVTLSSVLMMAIAVLLWK</sequence>
<evidence type="ECO:0000256" key="5">
    <source>
        <dbReference type="ARBA" id="ARBA00022989"/>
    </source>
</evidence>
<keyword evidence="3 9" id="KW-0812">Transmembrane</keyword>
<dbReference type="Pfam" id="PF00021">
    <property type="entry name" value="UPAR_LY6"/>
    <property type="match status" value="1"/>
</dbReference>
<feature type="chain" id="PRO_5008130805" evidence="10">
    <location>
        <begin position="28"/>
        <end position="156"/>
    </location>
</feature>
<evidence type="ECO:0000256" key="9">
    <source>
        <dbReference type="SAM" id="Phobius"/>
    </source>
</evidence>
<dbReference type="AlphaFoldDB" id="A0A182P3T6"/>
<evidence type="ECO:0000256" key="10">
    <source>
        <dbReference type="SAM" id="SignalP"/>
    </source>
</evidence>
<evidence type="ECO:0000256" key="6">
    <source>
        <dbReference type="ARBA" id="ARBA00023136"/>
    </source>
</evidence>
<keyword evidence="6 9" id="KW-0472">Membrane</keyword>
<dbReference type="InterPro" id="IPR050975">
    <property type="entry name" value="Sleep_regulator"/>
</dbReference>
<protein>
    <submittedName>
        <fullName evidence="12">UPAR/Ly6 domain-containing protein</fullName>
    </submittedName>
</protein>
<dbReference type="PANTHER" id="PTHR33562:SF20">
    <property type="entry name" value="PROTEIN QUIVER"/>
    <property type="match status" value="1"/>
</dbReference>
<evidence type="ECO:0000313" key="13">
    <source>
        <dbReference type="Proteomes" id="UP000075885"/>
    </source>
</evidence>
<keyword evidence="13" id="KW-1185">Reference proteome</keyword>
<keyword evidence="2" id="KW-0336">GPI-anchor</keyword>
<evidence type="ECO:0000256" key="3">
    <source>
        <dbReference type="ARBA" id="ARBA00022692"/>
    </source>
</evidence>
<feature type="domain" description="UPAR/Ly6" evidence="11">
    <location>
        <begin position="27"/>
        <end position="132"/>
    </location>
</feature>
<keyword evidence="8" id="KW-0449">Lipoprotein</keyword>
<name>A0A182P3T6_9DIPT</name>
<evidence type="ECO:0000256" key="1">
    <source>
        <dbReference type="ARBA" id="ARBA00004589"/>
    </source>
</evidence>
<evidence type="ECO:0000256" key="4">
    <source>
        <dbReference type="ARBA" id="ARBA00022729"/>
    </source>
</evidence>
<evidence type="ECO:0000256" key="2">
    <source>
        <dbReference type="ARBA" id="ARBA00022622"/>
    </source>
</evidence>